<reference evidence="2 3" key="1">
    <citation type="journal article" date="2014" name="PLoS Genet.">
        <title>Phylogenetically driven sequencing of extremely halophilic archaea reveals strategies for static and dynamic osmo-response.</title>
        <authorList>
            <person name="Becker E.A."/>
            <person name="Seitzer P.M."/>
            <person name="Tritt A."/>
            <person name="Larsen D."/>
            <person name="Krusor M."/>
            <person name="Yao A.I."/>
            <person name="Wu D."/>
            <person name="Madern D."/>
            <person name="Eisen J.A."/>
            <person name="Darling A.E."/>
            <person name="Facciotti M.T."/>
        </authorList>
    </citation>
    <scope>NUCLEOTIDE SEQUENCE [LARGE SCALE GENOMIC DNA]</scope>
    <source>
        <strain evidence="2 3">DSM 19288</strain>
    </source>
</reference>
<dbReference type="SUPFAM" id="SSF53756">
    <property type="entry name" value="UDP-Glycosyltransferase/glycogen phosphorylase"/>
    <property type="match status" value="1"/>
</dbReference>
<dbReference type="Gene3D" id="3.40.50.2000">
    <property type="entry name" value="Glycogen Phosphorylase B"/>
    <property type="match status" value="2"/>
</dbReference>
<sequence length="324" mass="36289">MLSDEFDLVAISTNPEAFDDRTHETFRFVGGSFPNSKVGGFRALRDFVRENDPAAIMQIGDVPVYGNSIAMTVGADMKFFCRFSGDLYQEYRLESGSRRAKLFLIKNILGRIPLRVADHVITMGPRMKRDLVNRGRDPEDVTILPPPIDESRFDRTSVPEEISSLPEGPIALFVGRVSRLKGAETLETAIPKVLYEKPNFQFVLIGGVEHELSLPDEFDDNVHVLGPVPPSKVPDFMTAADVYVHPSLTEGVSRSVLEALACDTPVIVRDVGDLASVTSNIFTTTDEFIRLILRHNSLPVESAERFTVSKLRDRYVTMFKREIR</sequence>
<dbReference type="Proteomes" id="UP000011586">
    <property type="component" value="Unassembled WGS sequence"/>
</dbReference>
<name>M0E0L8_9EURY</name>
<feature type="domain" description="Glycosyl transferase family 1" evidence="1">
    <location>
        <begin position="165"/>
        <end position="278"/>
    </location>
</feature>
<dbReference type="PANTHER" id="PTHR45947">
    <property type="entry name" value="SULFOQUINOVOSYL TRANSFERASE SQD2"/>
    <property type="match status" value="1"/>
</dbReference>
<dbReference type="InterPro" id="IPR050194">
    <property type="entry name" value="Glycosyltransferase_grp1"/>
</dbReference>
<keyword evidence="3" id="KW-1185">Reference proteome</keyword>
<dbReference type="AlphaFoldDB" id="M0E0L8"/>
<dbReference type="PANTHER" id="PTHR45947:SF3">
    <property type="entry name" value="SULFOQUINOVOSYL TRANSFERASE SQD2"/>
    <property type="match status" value="1"/>
</dbReference>
<dbReference type="GO" id="GO:0016757">
    <property type="term" value="F:glycosyltransferase activity"/>
    <property type="evidence" value="ECO:0007669"/>
    <property type="project" value="InterPro"/>
</dbReference>
<accession>M0E0L8</accession>
<dbReference type="EMBL" id="AOJK01000069">
    <property type="protein sequence ID" value="ELZ40563.1"/>
    <property type="molecule type" value="Genomic_DNA"/>
</dbReference>
<dbReference type="OrthoDB" id="132546at2157"/>
<proteinExistence type="predicted"/>
<evidence type="ECO:0000259" key="1">
    <source>
        <dbReference type="Pfam" id="PF00534"/>
    </source>
</evidence>
<organism evidence="2 3">
    <name type="scientific">Halorubrum californiense DSM 19288</name>
    <dbReference type="NCBI Taxonomy" id="1227465"/>
    <lineage>
        <taxon>Archaea</taxon>
        <taxon>Methanobacteriati</taxon>
        <taxon>Methanobacteriota</taxon>
        <taxon>Stenosarchaea group</taxon>
        <taxon>Halobacteria</taxon>
        <taxon>Halobacteriales</taxon>
        <taxon>Haloferacaceae</taxon>
        <taxon>Halorubrum</taxon>
    </lineage>
</organism>
<dbReference type="RefSeq" id="WP_008445064.1">
    <property type="nucleotide sequence ID" value="NZ_AOJK01000069.1"/>
</dbReference>
<dbReference type="Pfam" id="PF00534">
    <property type="entry name" value="Glycos_transf_1"/>
    <property type="match status" value="1"/>
</dbReference>
<dbReference type="STRING" id="1227465.C463_14675"/>
<keyword evidence="2" id="KW-0808">Transferase</keyword>
<comment type="caution">
    <text evidence="2">The sequence shown here is derived from an EMBL/GenBank/DDBJ whole genome shotgun (WGS) entry which is preliminary data.</text>
</comment>
<gene>
    <name evidence="2" type="ORF">C463_14675</name>
</gene>
<protein>
    <submittedName>
        <fullName evidence="2">Glycosyl transferase group 1 protein</fullName>
    </submittedName>
</protein>
<dbReference type="CDD" id="cd03801">
    <property type="entry name" value="GT4_PimA-like"/>
    <property type="match status" value="1"/>
</dbReference>
<dbReference type="InterPro" id="IPR001296">
    <property type="entry name" value="Glyco_trans_1"/>
</dbReference>
<evidence type="ECO:0000313" key="2">
    <source>
        <dbReference type="EMBL" id="ELZ40563.1"/>
    </source>
</evidence>
<evidence type="ECO:0000313" key="3">
    <source>
        <dbReference type="Proteomes" id="UP000011586"/>
    </source>
</evidence>